<organism evidence="7 8">
    <name type="scientific">Rubroshorea leprosula</name>
    <dbReference type="NCBI Taxonomy" id="152421"/>
    <lineage>
        <taxon>Eukaryota</taxon>
        <taxon>Viridiplantae</taxon>
        <taxon>Streptophyta</taxon>
        <taxon>Embryophyta</taxon>
        <taxon>Tracheophyta</taxon>
        <taxon>Spermatophyta</taxon>
        <taxon>Magnoliopsida</taxon>
        <taxon>eudicotyledons</taxon>
        <taxon>Gunneridae</taxon>
        <taxon>Pentapetalae</taxon>
        <taxon>rosids</taxon>
        <taxon>malvids</taxon>
        <taxon>Malvales</taxon>
        <taxon>Dipterocarpaceae</taxon>
        <taxon>Rubroshorea</taxon>
    </lineage>
</organism>
<evidence type="ECO:0000256" key="1">
    <source>
        <dbReference type="ARBA" id="ARBA00006787"/>
    </source>
</evidence>
<dbReference type="PANTHER" id="PTHR10543">
    <property type="entry name" value="BETA-CAROTENE DIOXYGENASE"/>
    <property type="match status" value="1"/>
</dbReference>
<evidence type="ECO:0000256" key="5">
    <source>
        <dbReference type="PIRSR" id="PIRSR604294-1"/>
    </source>
</evidence>
<dbReference type="Pfam" id="PF25597">
    <property type="entry name" value="SH3_retrovirus"/>
    <property type="match status" value="1"/>
</dbReference>
<dbReference type="GO" id="GO:0010436">
    <property type="term" value="F:carotenoid dioxygenase activity"/>
    <property type="evidence" value="ECO:0007669"/>
    <property type="project" value="TreeGrafter"/>
</dbReference>
<dbReference type="AlphaFoldDB" id="A0AAV5LCR0"/>
<feature type="binding site" evidence="5">
    <location>
        <position position="246"/>
    </location>
    <ligand>
        <name>Fe cation</name>
        <dbReference type="ChEBI" id="CHEBI:24875"/>
        <note>catalytic</note>
    </ligand>
</feature>
<keyword evidence="8" id="KW-1185">Reference proteome</keyword>
<dbReference type="EMBL" id="BPVZ01000108">
    <property type="protein sequence ID" value="GKV35046.1"/>
    <property type="molecule type" value="Genomic_DNA"/>
</dbReference>
<name>A0AAV5LCR0_9ROSI</name>
<keyword evidence="3" id="KW-0560">Oxidoreductase</keyword>
<evidence type="ECO:0000256" key="4">
    <source>
        <dbReference type="ARBA" id="ARBA00023004"/>
    </source>
</evidence>
<keyword evidence="3" id="KW-0223">Dioxygenase</keyword>
<proteinExistence type="inferred from homology"/>
<keyword evidence="2 5" id="KW-0479">Metal-binding</keyword>
<evidence type="ECO:0000313" key="8">
    <source>
        <dbReference type="Proteomes" id="UP001054252"/>
    </source>
</evidence>
<dbReference type="GO" id="GO:0009570">
    <property type="term" value="C:chloroplast stroma"/>
    <property type="evidence" value="ECO:0007669"/>
    <property type="project" value="TreeGrafter"/>
</dbReference>
<evidence type="ECO:0000313" key="7">
    <source>
        <dbReference type="EMBL" id="GKV35046.1"/>
    </source>
</evidence>
<evidence type="ECO:0000256" key="2">
    <source>
        <dbReference type="ARBA" id="ARBA00022723"/>
    </source>
</evidence>
<comment type="similarity">
    <text evidence="1">Belongs to the carotenoid oxygenase family.</text>
</comment>
<evidence type="ECO:0000256" key="3">
    <source>
        <dbReference type="ARBA" id="ARBA00022964"/>
    </source>
</evidence>
<dbReference type="GO" id="GO:0046872">
    <property type="term" value="F:metal ion binding"/>
    <property type="evidence" value="ECO:0007669"/>
    <property type="project" value="UniProtKB-KW"/>
</dbReference>
<keyword evidence="4 5" id="KW-0408">Iron</keyword>
<accession>A0AAV5LCR0</accession>
<dbReference type="GO" id="GO:0016121">
    <property type="term" value="P:carotene catabolic process"/>
    <property type="evidence" value="ECO:0007669"/>
    <property type="project" value="TreeGrafter"/>
</dbReference>
<dbReference type="Pfam" id="PF03055">
    <property type="entry name" value="RPE65"/>
    <property type="match status" value="1"/>
</dbReference>
<gene>
    <name evidence="7" type="ORF">SLEP1_g43366</name>
</gene>
<dbReference type="CDD" id="cd09272">
    <property type="entry name" value="RNase_HI_RT_Ty1"/>
    <property type="match status" value="1"/>
</dbReference>
<feature type="domain" description="Retroviral polymerase SH3-like" evidence="6">
    <location>
        <begin position="683"/>
        <end position="716"/>
    </location>
</feature>
<evidence type="ECO:0000259" key="6">
    <source>
        <dbReference type="Pfam" id="PF25597"/>
    </source>
</evidence>
<dbReference type="Pfam" id="PF14223">
    <property type="entry name" value="Retrotran_gag_2"/>
    <property type="match status" value="1"/>
</dbReference>
<reference evidence="7 8" key="1">
    <citation type="journal article" date="2021" name="Commun. Biol.">
        <title>The genome of Shorea leprosula (Dipterocarpaceae) highlights the ecological relevance of drought in aseasonal tropical rainforests.</title>
        <authorList>
            <person name="Ng K.K.S."/>
            <person name="Kobayashi M.J."/>
            <person name="Fawcett J.A."/>
            <person name="Hatakeyama M."/>
            <person name="Paape T."/>
            <person name="Ng C.H."/>
            <person name="Ang C.C."/>
            <person name="Tnah L.H."/>
            <person name="Lee C.T."/>
            <person name="Nishiyama T."/>
            <person name="Sese J."/>
            <person name="O'Brien M.J."/>
            <person name="Copetti D."/>
            <person name="Mohd Noor M.I."/>
            <person name="Ong R.C."/>
            <person name="Putra M."/>
            <person name="Sireger I.Z."/>
            <person name="Indrioko S."/>
            <person name="Kosugi Y."/>
            <person name="Izuno A."/>
            <person name="Isagi Y."/>
            <person name="Lee S.L."/>
            <person name="Shimizu K.K."/>
        </authorList>
    </citation>
    <scope>NUCLEOTIDE SEQUENCE [LARGE SCALE GENOMIC DNA]</scope>
    <source>
        <strain evidence="7">214</strain>
    </source>
</reference>
<dbReference type="InterPro" id="IPR057670">
    <property type="entry name" value="SH3_retrovirus"/>
</dbReference>
<dbReference type="Proteomes" id="UP001054252">
    <property type="component" value="Unassembled WGS sequence"/>
</dbReference>
<protein>
    <recommendedName>
        <fullName evidence="6">Retroviral polymerase SH3-like domain-containing protein</fullName>
    </recommendedName>
</protein>
<dbReference type="PANTHER" id="PTHR10543:SF58">
    <property type="entry name" value="CAROTENOID CLEAVAGE DIOXYGENASE 4, CHLOROPLASTIC-RELATED"/>
    <property type="match status" value="1"/>
</dbReference>
<comment type="caution">
    <text evidence="7">The sequence shown here is derived from an EMBL/GenBank/DDBJ whole genome shotgun (WGS) entry which is preliminary data.</text>
</comment>
<comment type="cofactor">
    <cofactor evidence="5">
        <name>Fe(2+)</name>
        <dbReference type="ChEBI" id="CHEBI:29033"/>
    </cofactor>
    <text evidence="5">Binds 1 Fe(2+) ion per subunit.</text>
</comment>
<sequence length="1018" mass="115374">MSTFLPNAINPPLHPSVDPNHVFTGNLAPVDEMSPTECQVIKGELPPSLSGVYIRNGPNPQHKPHHALHFYEADGMLHSLRLSSGHATYCSRFVKTYKYMIEHNANSAIFPNVLSGFHGFFDVLHSLITVARIIVGQIDLMEGFGVANTSLACIAEKLLALNESDLPYIIKSTTEGDIVTLGRWDFDRKLLASMTAHPKFDMDNKETFAFRCSLIFPYLIFFRFDRNGIKQREVPILSVKNSIFVHDFGITKRFAVFEETQLELSLKKVLMGRGTLVEYKPNKIPRIGIIPKYATSDSEMKWFEVPGFNALHILNSWETGEDEIVLVGSNVMCLENIYQKVIRFSLEKVKINTSTGEVSRSVLSPRNLELGTINPSFVGRKTKYAYLGVLEEIPKMSGVVKLDLETGVEVGRRFFGQGRYGGETLFVRKQTSEQIEESEEDDGYLMTFVHDEMIDESSFLLMDAKSPDLSVLAEIFPLIKSTQLRHHLEEEALAVRIAKDGEEVPNPNHDVWLNNDGLLTNWLLNTMNEEALSLVVGCDIAFQIWNCLEEHYLASTKAQELHLKGQLANKRGDNESLEDFIRKFGRTYDRLAIIRKPLDDLDKVTQAMLAKGTRKGQLYALEGEKFTLAAISNKATNSIWHQRLKHLNFNVLETLASKITLWCQNGLKTHLCALDVKWELDYAANKLQPRSLPCVFIGYSPIHKGYKCLHPPTQRVCLNVQEPKTIKQALKLPHWIDAMKEELEALHNNNTWTSVPSPSPQTNIAQRAWFDAFTIQLFQIGFYCSRADSSLFILHREWVGYQSTRRSTTGYCVFLGENCILWSSKKQPTGTRSPTEVEYRALASTTAEVTWITYLLRDIGMSLPNPPQIFSNNISALHMSINPVFPAPTKHIELDYHFVREKVALGTLVTQYIPSRDQVVDPLTKPLPCTQFQVLKFKLGLVESPTSSLRGSKATKLLKFEEEKNKVQYEMKHLREKLGVMRKEFDYLNKKSMKVEDEAQAILGACTAKDSPREGNSL</sequence>
<dbReference type="InterPro" id="IPR004294">
    <property type="entry name" value="Carotenoid_Oase"/>
</dbReference>
<feature type="binding site" evidence="5">
    <location>
        <position position="197"/>
    </location>
    <ligand>
        <name>Fe cation</name>
        <dbReference type="ChEBI" id="CHEBI:24875"/>
        <note>catalytic</note>
    </ligand>
</feature>
<feature type="binding site" evidence="5">
    <location>
        <position position="312"/>
    </location>
    <ligand>
        <name>Fe cation</name>
        <dbReference type="ChEBI" id="CHEBI:24875"/>
        <note>catalytic</note>
    </ligand>
</feature>